<dbReference type="Gene3D" id="1.20.120.1770">
    <property type="match status" value="2"/>
</dbReference>
<feature type="transmembrane region" description="Helical" evidence="12">
    <location>
        <begin position="328"/>
        <end position="351"/>
    </location>
</feature>
<comment type="caution">
    <text evidence="19">The sequence shown here is derived from an EMBL/GenBank/DDBJ whole genome shotgun (WGS) entry which is preliminary data.</text>
</comment>
<dbReference type="SMART" id="SM00664">
    <property type="entry name" value="DoH"/>
    <property type="match status" value="2"/>
</dbReference>
<dbReference type="InterPro" id="IPR005018">
    <property type="entry name" value="DOMON_domain"/>
</dbReference>
<dbReference type="PROSITE" id="PS50255">
    <property type="entry name" value="CYTOCHROME_B5_2"/>
    <property type="match status" value="1"/>
</dbReference>
<keyword evidence="8 12" id="KW-1133">Transmembrane helix</keyword>
<evidence type="ECO:0000256" key="5">
    <source>
        <dbReference type="ARBA" id="ARBA00022692"/>
    </source>
</evidence>
<feature type="transmembrane region" description="Helical" evidence="12">
    <location>
        <begin position="1147"/>
        <end position="1168"/>
    </location>
</feature>
<dbReference type="CDD" id="cd08760">
    <property type="entry name" value="Cyt_b561_FRRS1_like"/>
    <property type="match status" value="2"/>
</dbReference>
<proteinExistence type="predicted"/>
<feature type="transmembrane region" description="Helical" evidence="12">
    <location>
        <begin position="1023"/>
        <end position="1043"/>
    </location>
</feature>
<comment type="subcellular location">
    <subcellularLocation>
        <location evidence="2">Membrane</location>
    </subcellularLocation>
</comment>
<evidence type="ECO:0000256" key="9">
    <source>
        <dbReference type="ARBA" id="ARBA00023002"/>
    </source>
</evidence>
<keyword evidence="3 11" id="KW-0728">SH3 domain</keyword>
<keyword evidence="20" id="KW-1185">Reference proteome</keyword>
<evidence type="ECO:0000256" key="8">
    <source>
        <dbReference type="ARBA" id="ARBA00022989"/>
    </source>
</evidence>
<feature type="transmembrane region" description="Helical" evidence="12">
    <location>
        <begin position="363"/>
        <end position="380"/>
    </location>
</feature>
<dbReference type="EMBL" id="JADGKB010000014">
    <property type="protein sequence ID" value="KAJ3259949.1"/>
    <property type="molecule type" value="Genomic_DNA"/>
</dbReference>
<evidence type="ECO:0000259" key="16">
    <source>
        <dbReference type="PROSITE" id="PS50836"/>
    </source>
</evidence>
<evidence type="ECO:0000256" key="4">
    <source>
        <dbReference type="ARBA" id="ARBA00022448"/>
    </source>
</evidence>
<dbReference type="SUPFAM" id="SSF52343">
    <property type="entry name" value="Ferredoxin reductase-like, C-terminal NADP-linked domain"/>
    <property type="match status" value="2"/>
</dbReference>
<dbReference type="PROSITE" id="PS51384">
    <property type="entry name" value="FAD_FR"/>
    <property type="match status" value="2"/>
</dbReference>
<feature type="transmembrane region" description="Helical" evidence="12">
    <location>
        <begin position="1082"/>
        <end position="1103"/>
    </location>
</feature>
<comment type="cofactor">
    <cofactor evidence="1">
        <name>FAD</name>
        <dbReference type="ChEBI" id="CHEBI:57692"/>
    </cofactor>
</comment>
<dbReference type="Pfam" id="PF00173">
    <property type="entry name" value="Cyt-b5"/>
    <property type="match status" value="1"/>
</dbReference>
<feature type="transmembrane region" description="Helical" evidence="12">
    <location>
        <begin position="225"/>
        <end position="247"/>
    </location>
</feature>
<evidence type="ECO:0000256" key="10">
    <source>
        <dbReference type="ARBA" id="ARBA00023136"/>
    </source>
</evidence>
<dbReference type="Gene3D" id="2.40.30.10">
    <property type="entry name" value="Translation factors"/>
    <property type="match status" value="2"/>
</dbReference>
<feature type="transmembrane region" description="Helical" evidence="12">
    <location>
        <begin position="1049"/>
        <end position="1070"/>
    </location>
</feature>
<dbReference type="GO" id="GO:0016491">
    <property type="term" value="F:oxidoreductase activity"/>
    <property type="evidence" value="ECO:0007669"/>
    <property type="project" value="InterPro"/>
</dbReference>
<evidence type="ECO:0000259" key="15">
    <source>
        <dbReference type="PROSITE" id="PS50255"/>
    </source>
</evidence>
<accession>A0AAD5Y531</accession>
<evidence type="ECO:0000313" key="19">
    <source>
        <dbReference type="EMBL" id="KAJ3259949.1"/>
    </source>
</evidence>
<evidence type="ECO:0000256" key="1">
    <source>
        <dbReference type="ARBA" id="ARBA00001974"/>
    </source>
</evidence>
<dbReference type="SMART" id="SM01117">
    <property type="entry name" value="Cyt-b5"/>
    <property type="match status" value="1"/>
</dbReference>
<keyword evidence="6 13" id="KW-0732">Signal</keyword>
<dbReference type="InterPro" id="IPR039261">
    <property type="entry name" value="FNR_nucleotide-bd"/>
</dbReference>
<dbReference type="Pfam" id="PF03188">
    <property type="entry name" value="Cytochrom_B561"/>
    <property type="match status" value="1"/>
</dbReference>
<protein>
    <submittedName>
        <fullName evidence="19">Uncharacterized protein</fullName>
    </submittedName>
</protein>
<feature type="transmembrane region" description="Helical" evidence="12">
    <location>
        <begin position="259"/>
        <end position="280"/>
    </location>
</feature>
<feature type="domain" description="Cytochrome b5 heme-binding" evidence="15">
    <location>
        <begin position="416"/>
        <end position="471"/>
    </location>
</feature>
<evidence type="ECO:0000256" key="12">
    <source>
        <dbReference type="SAM" id="Phobius"/>
    </source>
</evidence>
<keyword evidence="4" id="KW-0813">Transport</keyword>
<dbReference type="Proteomes" id="UP001210925">
    <property type="component" value="Unassembled WGS sequence"/>
</dbReference>
<dbReference type="InterPro" id="IPR017938">
    <property type="entry name" value="Riboflavin_synthase-like_b-brl"/>
</dbReference>
<dbReference type="SMART" id="SM00326">
    <property type="entry name" value="SH3"/>
    <property type="match status" value="2"/>
</dbReference>
<dbReference type="InterPro" id="IPR008333">
    <property type="entry name" value="Cbr1-like_FAD-bd_dom"/>
</dbReference>
<dbReference type="InterPro" id="IPR006593">
    <property type="entry name" value="Cyt_b561/ferric_Rdtase_TM"/>
</dbReference>
<evidence type="ECO:0000256" key="2">
    <source>
        <dbReference type="ARBA" id="ARBA00004370"/>
    </source>
</evidence>
<evidence type="ECO:0000256" key="7">
    <source>
        <dbReference type="ARBA" id="ARBA00022982"/>
    </source>
</evidence>
<dbReference type="InterPro" id="IPR001452">
    <property type="entry name" value="SH3_domain"/>
</dbReference>
<dbReference type="InterPro" id="IPR017927">
    <property type="entry name" value="FAD-bd_FR_type"/>
</dbReference>
<dbReference type="PANTHER" id="PTHR23130">
    <property type="entry name" value="CYTOCHROME B561 AND DOMON DOMAIN-CONTAINING PROTEIN"/>
    <property type="match status" value="1"/>
</dbReference>
<dbReference type="SUPFAM" id="SSF63380">
    <property type="entry name" value="Riboflavin synthase domain-like"/>
    <property type="match status" value="2"/>
</dbReference>
<dbReference type="InterPro" id="IPR036400">
    <property type="entry name" value="Cyt_B5-like_heme/steroid_sf"/>
</dbReference>
<feature type="domain" description="SH3" evidence="14">
    <location>
        <begin position="722"/>
        <end position="783"/>
    </location>
</feature>
<dbReference type="InterPro" id="IPR036028">
    <property type="entry name" value="SH3-like_dom_sf"/>
</dbReference>
<evidence type="ECO:0000313" key="20">
    <source>
        <dbReference type="Proteomes" id="UP001210925"/>
    </source>
</evidence>
<feature type="domain" description="FAD-binding FR-type" evidence="18">
    <location>
        <begin position="574"/>
        <end position="685"/>
    </location>
</feature>
<feature type="domain" description="SH3" evidence="14">
    <location>
        <begin position="1498"/>
        <end position="1559"/>
    </location>
</feature>
<dbReference type="Gene3D" id="2.30.30.40">
    <property type="entry name" value="SH3 Domains"/>
    <property type="match status" value="2"/>
</dbReference>
<evidence type="ECO:0000256" key="13">
    <source>
        <dbReference type="SAM" id="SignalP"/>
    </source>
</evidence>
<feature type="domain" description="DOMON" evidence="16">
    <location>
        <begin position="56"/>
        <end position="180"/>
    </location>
</feature>
<evidence type="ECO:0000259" key="17">
    <source>
        <dbReference type="PROSITE" id="PS50939"/>
    </source>
</evidence>
<dbReference type="PANTHER" id="PTHR23130:SF171">
    <property type="entry name" value="OS01G0895300 PROTEIN"/>
    <property type="match status" value="1"/>
</dbReference>
<keyword evidence="5 12" id="KW-0812">Transmembrane</keyword>
<gene>
    <name evidence="19" type="ORF">HK103_001459</name>
</gene>
<reference evidence="19" key="1">
    <citation type="submission" date="2020-05" db="EMBL/GenBank/DDBJ databases">
        <title>Phylogenomic resolution of chytrid fungi.</title>
        <authorList>
            <person name="Stajich J.E."/>
            <person name="Amses K."/>
            <person name="Simmons R."/>
            <person name="Seto K."/>
            <person name="Myers J."/>
            <person name="Bonds A."/>
            <person name="Quandt C.A."/>
            <person name="Barry K."/>
            <person name="Liu P."/>
            <person name="Grigoriev I."/>
            <person name="Longcore J.E."/>
            <person name="James T.Y."/>
        </authorList>
    </citation>
    <scope>NUCLEOTIDE SEQUENCE</scope>
    <source>
        <strain evidence="19">PLAUS21</strain>
    </source>
</reference>
<evidence type="ECO:0000256" key="11">
    <source>
        <dbReference type="PROSITE-ProRule" id="PRU00192"/>
    </source>
</evidence>
<feature type="domain" description="DOMON" evidence="16">
    <location>
        <begin position="853"/>
        <end position="975"/>
    </location>
</feature>
<name>A0AAD5Y531_9FUNG</name>
<evidence type="ECO:0000259" key="14">
    <source>
        <dbReference type="PROSITE" id="PS50002"/>
    </source>
</evidence>
<evidence type="ECO:0000256" key="3">
    <source>
        <dbReference type="ARBA" id="ARBA00022443"/>
    </source>
</evidence>
<dbReference type="GO" id="GO:0016020">
    <property type="term" value="C:membrane"/>
    <property type="evidence" value="ECO:0007669"/>
    <property type="project" value="UniProtKB-SubCell"/>
</dbReference>
<dbReference type="Pfam" id="PF00970">
    <property type="entry name" value="FAD_binding_6"/>
    <property type="match status" value="2"/>
</dbReference>
<evidence type="ECO:0000256" key="6">
    <source>
        <dbReference type="ARBA" id="ARBA00022729"/>
    </source>
</evidence>
<dbReference type="SUPFAM" id="SSF55856">
    <property type="entry name" value="Cytochrome b5-like heme/steroid binding domain"/>
    <property type="match status" value="1"/>
</dbReference>
<dbReference type="PROSITE" id="PS50002">
    <property type="entry name" value="SH3"/>
    <property type="match status" value="2"/>
</dbReference>
<keyword evidence="10 12" id="KW-0472">Membrane</keyword>
<feature type="transmembrane region" description="Helical" evidence="12">
    <location>
        <begin position="286"/>
        <end position="307"/>
    </location>
</feature>
<dbReference type="Pfam" id="PF00018">
    <property type="entry name" value="SH3_1"/>
    <property type="match status" value="2"/>
</dbReference>
<keyword evidence="9" id="KW-0560">Oxidoreductase</keyword>
<feature type="chain" id="PRO_5041940647" evidence="13">
    <location>
        <begin position="24"/>
        <end position="1654"/>
    </location>
</feature>
<feature type="domain" description="FAD-binding FR-type" evidence="18">
    <location>
        <begin position="1349"/>
        <end position="1461"/>
    </location>
</feature>
<feature type="domain" description="Cytochrome b561" evidence="17">
    <location>
        <begin position="188"/>
        <end position="385"/>
    </location>
</feature>
<sequence>MQFDFLLMLRVLGLALVLQAALAQLNQTILTPGTLIPQGTKPQSSYHYILYDETDYTFTFEWNVDRYNFYGTIDLVSYDEFLDYSWISIGFGVNMLASQPIVCSNLNNGSQVIQERSSQIYYLAPVTMNSDTIVHGVFSNVTLTRQTCSFQRPLQVGPQTTQKHYPINPNNTMKMVWAFNPAPSVNYRNERFTFHSPNNRGSFSVQLSTGFVENIPLNNFNLKLLHGYSMLAIWFALLPFGVFVARYCKVFTGWYYIKIYLPTISIIFMILLIVEVHFAGARYGRYSHSILGTVLMILVGFQAVAGFTTKFGRNYEVSHKYVPYVKYFHHYLGYTLLFMAIIQVALGLNALYPVEEPRDYTGWFLYGMLIVFWLVLFMLAEGVSRKKNYSTEEVKSKGKDTSIEPILDKMKHNKGMERFTWETLDKKILEGKMYVVSNGKHVHDISQWIKSHPGGQIILQNVIGTDITNDYFLEAGYDAEEFIPKPLTPDRSLMKRLSQYKKSPKLSLARFEEERNAFQSSMTKEDWQIIKRARRTHIHSKMAIKKLASLVVGEISGSVRTSQSTIELTNSDVFEYRRYAITELQYLSNPESTKPIIGIKFCTLYPCSDRARNDSFLPGQCVELQVQINGKRYSRYYSPVSGNMNALEIIFKVQSQGVVTPYMMKQGLGDRQFKIRGPLGDPLIRDPFSCYFQYGYPETVCFFAGGSGITPFLQLLSHFFLSTGYVLPAIQDYRAALSDELDIKIGDQIQTVSHYYDGWSYGFNISTGERGAFPLACVQPLAPVKLILINTFNASADLIGASLIEAFMKLGLLSCSVAAASVAHNVPNGLLDSAAFQEKTYQFNTILYDSSEYLYKIFWNVNDTTLDGMISLTSTNGEALDFSWIGLGFGTAMFTGEMIVCHNLNNGTQLIEEHFGQMFYLAPLLNQDVTAVRGTFGNVSVSQQNCGFSRPLIPADPNHATLSSKSKVTMLWAFNPAPGLNYLNQLFSYHGQDYRGSFNVLYSTGFVETIPLNNFQVKQIHGFGMMAIWFVILPLGAFVARHFKSFSGWYFVKISLQSFSTIITVVLIVVAQLSGASFGRTFHSILGTIIAVLVGGQGLAGLITRFGLKLENLANHVPKSKIIHRYLGYTLLTAAIIQAEPRTLVPWVFYGILIAFWLVAFGVTEYVYKRANIRKESGYSRVPNTNIEPMIKNEKMLKHTLTKFTWRTLDQEILIGGGQIILQNVTGTDITNDYFHEAGYDAEEFIAKPKAPKRDHSELPNELTNASRRSRIVDKHNSNFLAELNAHQISFYHEEDWTMIKRARRTHIHSRLALQKLADLVVGEIDTTSGSQITIDPTENLVGRPFDAYEYRRYAVTDLEVLSKPQSTKPIIKIRFCLLYPFDVRDHLPLTFFPGQCIEIQVRINGQRYSRYYTPVSGNINAFEIVFKVQTEGIVTPYLMRQEPGDKQFKIRGPFGAPLIPDPFSGYHQYGYPQNICFFAGGSGITPFLQLISHFFLSTGYVLPAIQDYRAQLSDEMNLRYGDQVQTTEHFMDGWAHGYNLTTGEKGTFPLSCLEPLAPIKLVLFNSSNSPADLIGMHIIDAVKLAYPDSMEIHSFTSASLKIQNIAPVLEPKSQNMKLIVCGPVGFNSAVVDLLSDYRGSWTHDMRVLASDTF</sequence>
<dbReference type="SUPFAM" id="SSF50044">
    <property type="entry name" value="SH3-domain"/>
    <property type="match status" value="2"/>
</dbReference>
<dbReference type="Gene3D" id="3.40.50.80">
    <property type="entry name" value="Nucleotide-binding domain of ferredoxin-NADP reductase (FNR) module"/>
    <property type="match status" value="1"/>
</dbReference>
<dbReference type="SUPFAM" id="SSF49344">
    <property type="entry name" value="CBD9-like"/>
    <property type="match status" value="1"/>
</dbReference>
<dbReference type="SMART" id="SM00665">
    <property type="entry name" value="B561"/>
    <property type="match status" value="1"/>
</dbReference>
<keyword evidence="7" id="KW-0249">Electron transport</keyword>
<dbReference type="Gene3D" id="3.10.120.10">
    <property type="entry name" value="Cytochrome b5-like heme/steroid binding domain"/>
    <property type="match status" value="1"/>
</dbReference>
<dbReference type="PROSITE" id="PS50836">
    <property type="entry name" value="DOMON"/>
    <property type="match status" value="2"/>
</dbReference>
<evidence type="ECO:0000259" key="18">
    <source>
        <dbReference type="PROSITE" id="PS51384"/>
    </source>
</evidence>
<feature type="signal peptide" evidence="13">
    <location>
        <begin position="1"/>
        <end position="23"/>
    </location>
</feature>
<dbReference type="PROSITE" id="PS50939">
    <property type="entry name" value="CYTOCHROME_B561"/>
    <property type="match status" value="1"/>
</dbReference>
<dbReference type="InterPro" id="IPR001199">
    <property type="entry name" value="Cyt_B5-like_heme/steroid-bd"/>
</dbReference>
<organism evidence="19 20">
    <name type="scientific">Boothiomyces macroporosus</name>
    <dbReference type="NCBI Taxonomy" id="261099"/>
    <lineage>
        <taxon>Eukaryota</taxon>
        <taxon>Fungi</taxon>
        <taxon>Fungi incertae sedis</taxon>
        <taxon>Chytridiomycota</taxon>
        <taxon>Chytridiomycota incertae sedis</taxon>
        <taxon>Chytridiomycetes</taxon>
        <taxon>Rhizophydiales</taxon>
        <taxon>Terramycetaceae</taxon>
        <taxon>Boothiomyces</taxon>
    </lineage>
</organism>